<evidence type="ECO:0000256" key="5">
    <source>
        <dbReference type="ARBA" id="ARBA00022553"/>
    </source>
</evidence>
<evidence type="ECO:0000256" key="11">
    <source>
        <dbReference type="ARBA" id="ARBA00022989"/>
    </source>
</evidence>
<dbReference type="Gene3D" id="1.10.8.500">
    <property type="entry name" value="HAMP domain in histidine kinase"/>
    <property type="match status" value="1"/>
</dbReference>
<evidence type="ECO:0000313" key="19">
    <source>
        <dbReference type="Proteomes" id="UP000502136"/>
    </source>
</evidence>
<keyword evidence="19" id="KW-1185">Reference proteome</keyword>
<dbReference type="EC" id="2.7.13.3" evidence="3"/>
<keyword evidence="13 15" id="KW-0472">Membrane</keyword>
<dbReference type="RefSeq" id="WP_168907156.1">
    <property type="nucleotide sequence ID" value="NZ_CP051428.1"/>
</dbReference>
<feature type="region of interest" description="Disordered" evidence="14">
    <location>
        <begin position="581"/>
        <end position="623"/>
    </location>
</feature>
<dbReference type="SUPFAM" id="SSF55874">
    <property type="entry name" value="ATPase domain of HSP90 chaperone/DNA topoisomerase II/histidine kinase"/>
    <property type="match status" value="1"/>
</dbReference>
<accession>A0A6H2GVX6</accession>
<dbReference type="EMBL" id="CP051428">
    <property type="protein sequence ID" value="QJC51509.1"/>
    <property type="molecule type" value="Genomic_DNA"/>
</dbReference>
<sequence>MIKGSLKLASSFRNKMIFLFFAITIVPFLLFASYAYTKSVEGIQNANATFSMDYLEQTKRNVEAYLNQLNDQVNDLIGDGALQAMLAAPPDEAGEEEAVAVDLLNLVYQKKKQIDALQVRVFPLPMEAYPTYMRTLGAPPGVEREAWFERARQSVVPTWSLALGSGPGSGPLLVYVKTFTGLHDRTPRGLVATDLSESHLSRFFSPTKRLEGQRFLLLGEQGEILFDSSRSEWTGQPLPSAELEQRRQVQTEGEMTIPLQGEEQLATFVNMDSLPWTLVSLTPMKALTKPVSDLNRLLVFFLAAYLVCSVGVVAYITLSFTQPIFQLVRLMRKLEDGDFALHIPHQSRQDEIGWLYRGFNRILRRIESLIEQSTLAERSKKELEFQVLSHQINPHFLYNTLDSIRWKAENHGRTDIGEMVSALGNLLRLSLNQGKELTTVGRELEQVKAYVQIEQARIGRPLRVAYFFDERMLERPLIRLLLQPLVENAIQHSIRENIDRGKVVLTGRMDGEDLRIEIADNGRGIPDSVLRALDSEESAPVRGRRTGVGLRNVNERLKLYFGPDYRLRIDTGEQGTRIVIRHPALPPDDAGAERRLAQPGGETSQDRPANAKDASYRPDGPEG</sequence>
<dbReference type="PROSITE" id="PS50109">
    <property type="entry name" value="HIS_KIN"/>
    <property type="match status" value="1"/>
</dbReference>
<keyword evidence="8" id="KW-0547">Nucleotide-binding</keyword>
<dbReference type="SUPFAM" id="SSF158472">
    <property type="entry name" value="HAMP domain-like"/>
    <property type="match status" value="1"/>
</dbReference>
<dbReference type="AlphaFoldDB" id="A0A6H2GVX6"/>
<evidence type="ECO:0000256" key="8">
    <source>
        <dbReference type="ARBA" id="ARBA00022741"/>
    </source>
</evidence>
<keyword evidence="12" id="KW-0902">Two-component regulatory system</keyword>
<dbReference type="CDD" id="cd18774">
    <property type="entry name" value="PDC2_HK_sensor"/>
    <property type="match status" value="1"/>
</dbReference>
<keyword evidence="6" id="KW-0808">Transferase</keyword>
<keyword evidence="11 15" id="KW-1133">Transmembrane helix</keyword>
<evidence type="ECO:0000313" key="18">
    <source>
        <dbReference type="EMBL" id="QJC51509.1"/>
    </source>
</evidence>
<dbReference type="SMART" id="SM00304">
    <property type="entry name" value="HAMP"/>
    <property type="match status" value="1"/>
</dbReference>
<protein>
    <recommendedName>
        <fullName evidence="3">histidine kinase</fullName>
        <ecNumber evidence="3">2.7.13.3</ecNumber>
    </recommendedName>
</protein>
<evidence type="ECO:0000256" key="12">
    <source>
        <dbReference type="ARBA" id="ARBA00023012"/>
    </source>
</evidence>
<keyword evidence="10" id="KW-0067">ATP-binding</keyword>
<feature type="domain" description="Histidine kinase" evidence="16">
    <location>
        <begin position="478"/>
        <end position="586"/>
    </location>
</feature>
<evidence type="ECO:0000256" key="2">
    <source>
        <dbReference type="ARBA" id="ARBA00004651"/>
    </source>
</evidence>
<evidence type="ECO:0000259" key="16">
    <source>
        <dbReference type="PROSITE" id="PS50109"/>
    </source>
</evidence>
<evidence type="ECO:0000256" key="9">
    <source>
        <dbReference type="ARBA" id="ARBA00022777"/>
    </source>
</evidence>
<organism evidence="18 19">
    <name type="scientific">Paenibacillus albicereus</name>
    <dbReference type="NCBI Taxonomy" id="2726185"/>
    <lineage>
        <taxon>Bacteria</taxon>
        <taxon>Bacillati</taxon>
        <taxon>Bacillota</taxon>
        <taxon>Bacilli</taxon>
        <taxon>Bacillales</taxon>
        <taxon>Paenibacillaceae</taxon>
        <taxon>Paenibacillus</taxon>
    </lineage>
</organism>
<keyword evidence="9 18" id="KW-0418">Kinase</keyword>
<dbReference type="Pfam" id="PF02743">
    <property type="entry name" value="dCache_1"/>
    <property type="match status" value="1"/>
</dbReference>
<dbReference type="InterPro" id="IPR010559">
    <property type="entry name" value="Sig_transdc_His_kin_internal"/>
</dbReference>
<comment type="catalytic activity">
    <reaction evidence="1">
        <text>ATP + protein L-histidine = ADP + protein N-phospho-L-histidine.</text>
        <dbReference type="EC" id="2.7.13.3"/>
    </reaction>
</comment>
<evidence type="ECO:0000256" key="4">
    <source>
        <dbReference type="ARBA" id="ARBA00022475"/>
    </source>
</evidence>
<dbReference type="GO" id="GO:0000155">
    <property type="term" value="F:phosphorelay sensor kinase activity"/>
    <property type="evidence" value="ECO:0007669"/>
    <property type="project" value="InterPro"/>
</dbReference>
<dbReference type="Pfam" id="PF00672">
    <property type="entry name" value="HAMP"/>
    <property type="match status" value="1"/>
</dbReference>
<evidence type="ECO:0000256" key="13">
    <source>
        <dbReference type="ARBA" id="ARBA00023136"/>
    </source>
</evidence>
<dbReference type="PROSITE" id="PS50885">
    <property type="entry name" value="HAMP"/>
    <property type="match status" value="1"/>
</dbReference>
<dbReference type="Pfam" id="PF06580">
    <property type="entry name" value="His_kinase"/>
    <property type="match status" value="1"/>
</dbReference>
<evidence type="ECO:0000256" key="3">
    <source>
        <dbReference type="ARBA" id="ARBA00012438"/>
    </source>
</evidence>
<evidence type="ECO:0000256" key="10">
    <source>
        <dbReference type="ARBA" id="ARBA00022840"/>
    </source>
</evidence>
<dbReference type="InterPro" id="IPR003660">
    <property type="entry name" value="HAMP_dom"/>
</dbReference>
<comment type="subcellular location">
    <subcellularLocation>
        <location evidence="2">Cell membrane</location>
        <topology evidence="2">Multi-pass membrane protein</topology>
    </subcellularLocation>
</comment>
<dbReference type="Gene3D" id="3.30.450.20">
    <property type="entry name" value="PAS domain"/>
    <property type="match status" value="1"/>
</dbReference>
<feature type="domain" description="HAMP" evidence="17">
    <location>
        <begin position="318"/>
        <end position="371"/>
    </location>
</feature>
<dbReference type="CDD" id="cd06225">
    <property type="entry name" value="HAMP"/>
    <property type="match status" value="1"/>
</dbReference>
<reference evidence="18 19" key="1">
    <citation type="submission" date="2020-04" db="EMBL/GenBank/DDBJ databases">
        <title>Novel Paenibacillus strain UniB2 isolated from commercial digestive syrup.</title>
        <authorList>
            <person name="Thorat V."/>
            <person name="Kirdat K."/>
            <person name="Tiwarekar B."/>
            <person name="Yadav A."/>
        </authorList>
    </citation>
    <scope>NUCLEOTIDE SEQUENCE [LARGE SCALE GENOMIC DNA]</scope>
    <source>
        <strain evidence="18 19">UniB2</strain>
    </source>
</reference>
<name>A0A6H2GVX6_9BACL</name>
<keyword evidence="5" id="KW-0597">Phosphoprotein</keyword>
<gene>
    <name evidence="18" type="ORF">HGI30_08075</name>
</gene>
<evidence type="ECO:0000259" key="17">
    <source>
        <dbReference type="PROSITE" id="PS50885"/>
    </source>
</evidence>
<dbReference type="InterPro" id="IPR003594">
    <property type="entry name" value="HATPase_dom"/>
</dbReference>
<evidence type="ECO:0000256" key="14">
    <source>
        <dbReference type="SAM" id="MobiDB-lite"/>
    </source>
</evidence>
<dbReference type="InterPro" id="IPR005467">
    <property type="entry name" value="His_kinase_dom"/>
</dbReference>
<dbReference type="PANTHER" id="PTHR34220:SF7">
    <property type="entry name" value="SENSOR HISTIDINE KINASE YPDA"/>
    <property type="match status" value="1"/>
</dbReference>
<dbReference type="Pfam" id="PF02518">
    <property type="entry name" value="HATPase_c"/>
    <property type="match status" value="1"/>
</dbReference>
<dbReference type="InterPro" id="IPR033479">
    <property type="entry name" value="dCache_1"/>
</dbReference>
<evidence type="ECO:0000256" key="15">
    <source>
        <dbReference type="SAM" id="Phobius"/>
    </source>
</evidence>
<feature type="transmembrane region" description="Helical" evidence="15">
    <location>
        <begin position="297"/>
        <end position="321"/>
    </location>
</feature>
<dbReference type="Gene3D" id="3.30.565.10">
    <property type="entry name" value="Histidine kinase-like ATPase, C-terminal domain"/>
    <property type="match status" value="1"/>
</dbReference>
<dbReference type="InterPro" id="IPR036890">
    <property type="entry name" value="HATPase_C_sf"/>
</dbReference>
<proteinExistence type="predicted"/>
<keyword evidence="7 15" id="KW-0812">Transmembrane</keyword>
<dbReference type="Proteomes" id="UP000502136">
    <property type="component" value="Chromosome"/>
</dbReference>
<evidence type="ECO:0000256" key="7">
    <source>
        <dbReference type="ARBA" id="ARBA00022692"/>
    </source>
</evidence>
<dbReference type="KEGG" id="palr:HGI30_08075"/>
<dbReference type="GO" id="GO:0005524">
    <property type="term" value="F:ATP binding"/>
    <property type="evidence" value="ECO:0007669"/>
    <property type="project" value="UniProtKB-KW"/>
</dbReference>
<dbReference type="PANTHER" id="PTHR34220">
    <property type="entry name" value="SENSOR HISTIDINE KINASE YPDA"/>
    <property type="match status" value="1"/>
</dbReference>
<dbReference type="SMART" id="SM00387">
    <property type="entry name" value="HATPase_c"/>
    <property type="match status" value="1"/>
</dbReference>
<evidence type="ECO:0000256" key="6">
    <source>
        <dbReference type="ARBA" id="ARBA00022679"/>
    </source>
</evidence>
<dbReference type="InterPro" id="IPR050640">
    <property type="entry name" value="Bact_2-comp_sensor_kinase"/>
</dbReference>
<keyword evidence="4" id="KW-1003">Cell membrane</keyword>
<feature type="compositionally biased region" description="Basic and acidic residues" evidence="14">
    <location>
        <begin position="614"/>
        <end position="623"/>
    </location>
</feature>
<dbReference type="GO" id="GO:0005886">
    <property type="term" value="C:plasma membrane"/>
    <property type="evidence" value="ECO:0007669"/>
    <property type="project" value="UniProtKB-SubCell"/>
</dbReference>
<evidence type="ECO:0000256" key="1">
    <source>
        <dbReference type="ARBA" id="ARBA00000085"/>
    </source>
</evidence>